<dbReference type="PANTHER" id="PTHR48106">
    <property type="entry name" value="QUINONE OXIDOREDUCTASE PIG3-RELATED"/>
    <property type="match status" value="1"/>
</dbReference>
<dbReference type="GO" id="GO:0070402">
    <property type="term" value="F:NADPH binding"/>
    <property type="evidence" value="ECO:0007669"/>
    <property type="project" value="TreeGrafter"/>
</dbReference>
<dbReference type="EMBL" id="KV417501">
    <property type="protein sequence ID" value="KZP28895.1"/>
    <property type="molecule type" value="Genomic_DNA"/>
</dbReference>
<evidence type="ECO:0000313" key="6">
    <source>
        <dbReference type="EMBL" id="KZP28895.1"/>
    </source>
</evidence>
<dbReference type="Proteomes" id="UP000076532">
    <property type="component" value="Unassembled WGS sequence"/>
</dbReference>
<evidence type="ECO:0000256" key="4">
    <source>
        <dbReference type="ARBA" id="ARBA00070796"/>
    </source>
</evidence>
<dbReference type="Gene3D" id="3.90.180.10">
    <property type="entry name" value="Medium-chain alcohol dehydrogenases, catalytic domain"/>
    <property type="match status" value="1"/>
</dbReference>
<evidence type="ECO:0000256" key="2">
    <source>
        <dbReference type="ARBA" id="ARBA00023002"/>
    </source>
</evidence>
<dbReference type="GO" id="GO:0003960">
    <property type="term" value="F:quinone reductase (NADPH) activity"/>
    <property type="evidence" value="ECO:0007669"/>
    <property type="project" value="InterPro"/>
</dbReference>
<evidence type="ECO:0000256" key="1">
    <source>
        <dbReference type="ARBA" id="ARBA00022857"/>
    </source>
</evidence>
<protein>
    <recommendedName>
        <fullName evidence="4">Probable quinone oxidoreductase</fullName>
    </recommendedName>
    <alternativeName>
        <fullName evidence="3">NADPH:quinone reductase</fullName>
    </alternativeName>
</protein>
<dbReference type="InterPro" id="IPR047618">
    <property type="entry name" value="QOR-like"/>
</dbReference>
<evidence type="ECO:0000256" key="3">
    <source>
        <dbReference type="ARBA" id="ARBA00043088"/>
    </source>
</evidence>
<dbReference type="GO" id="GO:0005829">
    <property type="term" value="C:cytosol"/>
    <property type="evidence" value="ECO:0007669"/>
    <property type="project" value="TreeGrafter"/>
</dbReference>
<proteinExistence type="predicted"/>
<accession>A0A166S120</accession>
<dbReference type="STRING" id="436010.A0A166S120"/>
<dbReference type="FunFam" id="3.40.50.720:FF:000053">
    <property type="entry name" value="Quinone oxidoreductase 1"/>
    <property type="match status" value="1"/>
</dbReference>
<evidence type="ECO:0000313" key="7">
    <source>
        <dbReference type="Proteomes" id="UP000076532"/>
    </source>
</evidence>
<dbReference type="InterPro" id="IPR013154">
    <property type="entry name" value="ADH-like_N"/>
</dbReference>
<feature type="domain" description="Enoyl reductase (ER)" evidence="5">
    <location>
        <begin position="16"/>
        <end position="337"/>
    </location>
</feature>
<dbReference type="SUPFAM" id="SSF51735">
    <property type="entry name" value="NAD(P)-binding Rossmann-fold domains"/>
    <property type="match status" value="1"/>
</dbReference>
<name>A0A166S120_9AGAM</name>
<keyword evidence="7" id="KW-1185">Reference proteome</keyword>
<dbReference type="Pfam" id="PF00107">
    <property type="entry name" value="ADH_zinc_N"/>
    <property type="match status" value="1"/>
</dbReference>
<dbReference type="SUPFAM" id="SSF50129">
    <property type="entry name" value="GroES-like"/>
    <property type="match status" value="1"/>
</dbReference>
<dbReference type="Pfam" id="PF08240">
    <property type="entry name" value="ADH_N"/>
    <property type="match status" value="1"/>
</dbReference>
<dbReference type="AlphaFoldDB" id="A0A166S120"/>
<dbReference type="InterPro" id="IPR013149">
    <property type="entry name" value="ADH-like_C"/>
</dbReference>
<dbReference type="SMART" id="SM00829">
    <property type="entry name" value="PKS_ER"/>
    <property type="match status" value="1"/>
</dbReference>
<dbReference type="InterPro" id="IPR036291">
    <property type="entry name" value="NAD(P)-bd_dom_sf"/>
</dbReference>
<reference evidence="6 7" key="1">
    <citation type="journal article" date="2016" name="Mol. Biol. Evol.">
        <title>Comparative Genomics of Early-Diverging Mushroom-Forming Fungi Provides Insights into the Origins of Lignocellulose Decay Capabilities.</title>
        <authorList>
            <person name="Nagy L.G."/>
            <person name="Riley R."/>
            <person name="Tritt A."/>
            <person name="Adam C."/>
            <person name="Daum C."/>
            <person name="Floudas D."/>
            <person name="Sun H."/>
            <person name="Yadav J.S."/>
            <person name="Pangilinan J."/>
            <person name="Larsson K.H."/>
            <person name="Matsuura K."/>
            <person name="Barry K."/>
            <person name="Labutti K."/>
            <person name="Kuo R."/>
            <person name="Ohm R.A."/>
            <person name="Bhattacharya S.S."/>
            <person name="Shirouzu T."/>
            <person name="Yoshinaga Y."/>
            <person name="Martin F.M."/>
            <person name="Grigoriev I.V."/>
            <person name="Hibbett D.S."/>
        </authorList>
    </citation>
    <scope>NUCLEOTIDE SEQUENCE [LARGE SCALE GENOMIC DNA]</scope>
    <source>
        <strain evidence="6 7">CBS 109695</strain>
    </source>
</reference>
<keyword evidence="1" id="KW-0521">NADP</keyword>
<dbReference type="InterPro" id="IPR011032">
    <property type="entry name" value="GroES-like_sf"/>
</dbReference>
<sequence length="342" mass="36557">MSYPSSIQAITFAKTGDFDVIEKTTQPFPNVGAGDIVVKVQYGGVNFIDTYFRKGLYPIKSFPAFVGQEASGIIVGLPTDQAVLDDPEFKKRAFATGSKVAINTSNVFAEYAAVSWTDAFPVPSSLPNRLAAAGVLQGITAVSFMDEGYDVQKGDIVLIHTVAGGLGMILSQYAKSKGATVIGTTSTKEKAALAKAHGADHVILYTEEDTVKRVLEITGNEGVHAIFDGVGKDTFDNNFKMIRRKGSILTLGNASGAVPPFAPLKLVEKNVKLMRPTMKNYIATPEEGYHYSSKVLGLIADGTIKIDVHKDYPFTAEGVIQAQKDLTGGKTTGKLIIDIAPE</sequence>
<evidence type="ECO:0000259" key="5">
    <source>
        <dbReference type="SMART" id="SM00829"/>
    </source>
</evidence>
<dbReference type="CDD" id="cd05286">
    <property type="entry name" value="QOR2"/>
    <property type="match status" value="1"/>
</dbReference>
<keyword evidence="2" id="KW-0560">Oxidoreductase</keyword>
<dbReference type="GO" id="GO:0035925">
    <property type="term" value="F:mRNA 3'-UTR AU-rich region binding"/>
    <property type="evidence" value="ECO:0007669"/>
    <property type="project" value="TreeGrafter"/>
</dbReference>
<dbReference type="PANTHER" id="PTHR48106:SF13">
    <property type="entry name" value="QUINONE OXIDOREDUCTASE-RELATED"/>
    <property type="match status" value="1"/>
</dbReference>
<organism evidence="6 7">
    <name type="scientific">Athelia psychrophila</name>
    <dbReference type="NCBI Taxonomy" id="1759441"/>
    <lineage>
        <taxon>Eukaryota</taxon>
        <taxon>Fungi</taxon>
        <taxon>Dikarya</taxon>
        <taxon>Basidiomycota</taxon>
        <taxon>Agaricomycotina</taxon>
        <taxon>Agaricomycetes</taxon>
        <taxon>Agaricomycetidae</taxon>
        <taxon>Atheliales</taxon>
        <taxon>Atheliaceae</taxon>
        <taxon>Athelia</taxon>
    </lineage>
</organism>
<gene>
    <name evidence="6" type="ORF">FIBSPDRAFT_779241</name>
</gene>
<dbReference type="OrthoDB" id="48317at2759"/>
<dbReference type="InterPro" id="IPR020843">
    <property type="entry name" value="ER"/>
</dbReference>
<dbReference type="Gene3D" id="3.40.50.720">
    <property type="entry name" value="NAD(P)-binding Rossmann-like Domain"/>
    <property type="match status" value="1"/>
</dbReference>